<sequence>MACTYDGSEPSHPVDINLRKELLSKFSLGLISPGLDAKSFELEITNALTAAAKATYLMHEILAVVACHLAHTRPKMKQYYSHKAIQLQNEGLSLCNQIPNWTITKNNRKPIAMFSFILGRHLCIDALATRCDGLEGLLTQWLVYAGTKQCRVSLVNENRTGLLRSMAPFMTWWDSGLKWPEGEGREFGGVLELISSSALDDSAKEACQKAVNYVQAGYDSRPGGTGGESGPQRLMQMVFEWAALVPEGFVEMLKRRRPEAIAVLGCYAVLLHLAKDFWQIGDAGEHMLRVVDEHLGEGWSDWLAWPRGVVFANPWDGADEAQER</sequence>
<dbReference type="GO" id="GO:0001228">
    <property type="term" value="F:DNA-binding transcription activator activity, RNA polymerase II-specific"/>
    <property type="evidence" value="ECO:0007669"/>
    <property type="project" value="TreeGrafter"/>
</dbReference>
<dbReference type="EMBL" id="WIGO01000021">
    <property type="protein sequence ID" value="KAF6838070.1"/>
    <property type="molecule type" value="Genomic_DNA"/>
</dbReference>
<gene>
    <name evidence="1" type="ORF">CPLU01_02678</name>
</gene>
<dbReference type="InterPro" id="IPR053157">
    <property type="entry name" value="Sterol_Uptake_Regulator"/>
</dbReference>
<name>A0A8H6NMH7_9PEZI</name>
<evidence type="ECO:0000313" key="2">
    <source>
        <dbReference type="Proteomes" id="UP000654918"/>
    </source>
</evidence>
<reference evidence="1" key="1">
    <citation type="journal article" date="2020" name="Phytopathology">
        <title>Genome Sequence Resources of Colletotrichum truncatum, C. plurivorum, C. musicola, and C. sojae: Four Species Pathogenic to Soybean (Glycine max).</title>
        <authorList>
            <person name="Rogerio F."/>
            <person name="Boufleur T.R."/>
            <person name="Ciampi-Guillardi M."/>
            <person name="Sukno S.A."/>
            <person name="Thon M.R."/>
            <person name="Massola Junior N.S."/>
            <person name="Baroncelli R."/>
        </authorList>
    </citation>
    <scope>NUCLEOTIDE SEQUENCE</scope>
    <source>
        <strain evidence="1">LFN00145</strain>
    </source>
</reference>
<dbReference type="PANTHER" id="PTHR47784">
    <property type="entry name" value="STEROL UPTAKE CONTROL PROTEIN 2"/>
    <property type="match status" value="1"/>
</dbReference>
<accession>A0A8H6NMH7</accession>
<organism evidence="1 2">
    <name type="scientific">Colletotrichum plurivorum</name>
    <dbReference type="NCBI Taxonomy" id="2175906"/>
    <lineage>
        <taxon>Eukaryota</taxon>
        <taxon>Fungi</taxon>
        <taxon>Dikarya</taxon>
        <taxon>Ascomycota</taxon>
        <taxon>Pezizomycotina</taxon>
        <taxon>Sordariomycetes</taxon>
        <taxon>Hypocreomycetidae</taxon>
        <taxon>Glomerellales</taxon>
        <taxon>Glomerellaceae</taxon>
        <taxon>Colletotrichum</taxon>
        <taxon>Colletotrichum orchidearum species complex</taxon>
    </lineage>
</organism>
<dbReference type="PANTHER" id="PTHR47784:SF4">
    <property type="entry name" value="ZN(II)2CYS6 TRANSCRIPTION FACTOR (EUROFUNG)"/>
    <property type="match status" value="1"/>
</dbReference>
<protein>
    <submittedName>
        <fullName evidence="1">C6 finger domain-containing protein</fullName>
    </submittedName>
</protein>
<dbReference type="AlphaFoldDB" id="A0A8H6NMH7"/>
<dbReference type="Proteomes" id="UP000654918">
    <property type="component" value="Unassembled WGS sequence"/>
</dbReference>
<comment type="caution">
    <text evidence="1">The sequence shown here is derived from an EMBL/GenBank/DDBJ whole genome shotgun (WGS) entry which is preliminary data.</text>
</comment>
<evidence type="ECO:0000313" key="1">
    <source>
        <dbReference type="EMBL" id="KAF6838070.1"/>
    </source>
</evidence>
<proteinExistence type="predicted"/>
<keyword evidence="2" id="KW-1185">Reference proteome</keyword>